<sequence length="300" mass="33538">MYKEILTISAILFMLIPIVTIAQHQSVIAENAGPELVSDDFEFTEGPAADRLGNVYFTDQPNNNIHRWNLETGEISVFLENAKRANGLFIDNEGNILACADKNFQLIKITPQKEMKVLIDNFEGKNLNGPNDLWMDNKGGIYLTDPYYQRPYWERTSPELESQNVYYLAPGAKSLVSVAKGLVQPNGIIGTPDGKKLYVADIGDNKTYSYSIAEDGSLYNRKLFVEQGSDGMTLDNEGNVYLTGDGVTVYNENGEQIHHIPVDEDWTANVTFGGENHSTLFITAMDALYSLEMKVKGTRW</sequence>
<accession>A0ABU3D4E1</accession>
<evidence type="ECO:0000259" key="2">
    <source>
        <dbReference type="Pfam" id="PF08450"/>
    </source>
</evidence>
<protein>
    <submittedName>
        <fullName evidence="3">SMP-30/gluconolactonase/LRE family protein</fullName>
    </submittedName>
</protein>
<comment type="caution">
    <text evidence="3">The sequence shown here is derived from an EMBL/GenBank/DDBJ whole genome shotgun (WGS) entry which is preliminary data.</text>
</comment>
<dbReference type="SUPFAM" id="SSF63829">
    <property type="entry name" value="Calcium-dependent phosphotriesterase"/>
    <property type="match status" value="1"/>
</dbReference>
<dbReference type="EMBL" id="JAVRHK010000003">
    <property type="protein sequence ID" value="MDT0676264.1"/>
    <property type="molecule type" value="Genomic_DNA"/>
</dbReference>
<proteinExistence type="predicted"/>
<gene>
    <name evidence="3" type="ORF">RM539_06680</name>
</gene>
<keyword evidence="1" id="KW-0378">Hydrolase</keyword>
<feature type="domain" description="SMP-30/Gluconolactonase/LRE-like region" evidence="2">
    <location>
        <begin position="43"/>
        <end position="284"/>
    </location>
</feature>
<dbReference type="PANTHER" id="PTHR47572">
    <property type="entry name" value="LIPOPROTEIN-RELATED"/>
    <property type="match status" value="1"/>
</dbReference>
<evidence type="ECO:0000313" key="4">
    <source>
        <dbReference type="Proteomes" id="UP001262582"/>
    </source>
</evidence>
<organism evidence="3 4">
    <name type="scientific">Autumnicola musiva</name>
    <dbReference type="NCBI Taxonomy" id="3075589"/>
    <lineage>
        <taxon>Bacteria</taxon>
        <taxon>Pseudomonadati</taxon>
        <taxon>Bacteroidota</taxon>
        <taxon>Flavobacteriia</taxon>
        <taxon>Flavobacteriales</taxon>
        <taxon>Flavobacteriaceae</taxon>
        <taxon>Autumnicola</taxon>
    </lineage>
</organism>
<keyword evidence="4" id="KW-1185">Reference proteome</keyword>
<dbReference type="Proteomes" id="UP001262582">
    <property type="component" value="Unassembled WGS sequence"/>
</dbReference>
<evidence type="ECO:0000256" key="1">
    <source>
        <dbReference type="ARBA" id="ARBA00022801"/>
    </source>
</evidence>
<evidence type="ECO:0000313" key="3">
    <source>
        <dbReference type="EMBL" id="MDT0676264.1"/>
    </source>
</evidence>
<dbReference type="InterPro" id="IPR011042">
    <property type="entry name" value="6-blade_b-propeller_TolB-like"/>
</dbReference>
<dbReference type="RefSeq" id="WP_311502600.1">
    <property type="nucleotide sequence ID" value="NZ_JAVRHK010000003.1"/>
</dbReference>
<dbReference type="Pfam" id="PF08450">
    <property type="entry name" value="SGL"/>
    <property type="match status" value="1"/>
</dbReference>
<dbReference type="Gene3D" id="2.120.10.30">
    <property type="entry name" value="TolB, C-terminal domain"/>
    <property type="match status" value="1"/>
</dbReference>
<name>A0ABU3D4E1_9FLAO</name>
<dbReference type="InterPro" id="IPR051262">
    <property type="entry name" value="SMP-30/CGR1_Lactonase"/>
</dbReference>
<reference evidence="3 4" key="1">
    <citation type="submission" date="2023-09" db="EMBL/GenBank/DDBJ databases">
        <authorList>
            <person name="Rey-Velasco X."/>
        </authorList>
    </citation>
    <scope>NUCLEOTIDE SEQUENCE [LARGE SCALE GENOMIC DNA]</scope>
    <source>
        <strain evidence="3 4">F117</strain>
    </source>
</reference>
<dbReference type="PANTHER" id="PTHR47572:SF4">
    <property type="entry name" value="LACTONASE DRP35"/>
    <property type="match status" value="1"/>
</dbReference>
<dbReference type="InterPro" id="IPR013658">
    <property type="entry name" value="SGL"/>
</dbReference>